<gene>
    <name evidence="1" type="ORF">GAP32_135</name>
</gene>
<evidence type="ECO:0000313" key="1">
    <source>
        <dbReference type="EMBL" id="AFC21585.1"/>
    </source>
</evidence>
<accession>K4F9I4</accession>
<dbReference type="RefSeq" id="YP_006987240.1">
    <property type="nucleotide sequence ID" value="NC_019401.1"/>
</dbReference>
<dbReference type="Proteomes" id="UP000000457">
    <property type="component" value="Segment"/>
</dbReference>
<protein>
    <submittedName>
        <fullName evidence="1">Uncharacterized protein</fullName>
    </submittedName>
</protein>
<reference evidence="1 2" key="1">
    <citation type="journal article" date="2014" name="Virology">
        <title>Supersize me: Cronobacter sakazakii phage GAP32.</title>
        <authorList>
            <person name="Abbasifar R."/>
            <person name="Griffiths M.W."/>
            <person name="Sabour P.M."/>
            <person name="Ackermann H.-W."/>
            <person name="Vandersteegen K."/>
            <person name="Lavigne R."/>
            <person name="Noben J.-P."/>
            <person name="Villa A.A."/>
            <person name="Abbasifar A."/>
            <person name="Nash J.H.E."/>
            <person name="Kropinski A.M."/>
        </authorList>
    </citation>
    <scope>NUCLEOTIDE SEQUENCE [LARGE SCALE GENOMIC DNA]</scope>
    <source>
        <strain evidence="1">GAP-32</strain>
    </source>
</reference>
<dbReference type="EMBL" id="JN882285">
    <property type="protein sequence ID" value="AFC21585.1"/>
    <property type="molecule type" value="Genomic_DNA"/>
</dbReference>
<keyword evidence="2" id="KW-1185">Reference proteome</keyword>
<dbReference type="KEGG" id="vg:13993875"/>
<proteinExistence type="predicted"/>
<organism evidence="1 2">
    <name type="scientific">Cronobacter phage vB_CsaM_GAP32</name>
    <dbReference type="NCBI Taxonomy" id="1141136"/>
    <lineage>
        <taxon>Viruses</taxon>
        <taxon>Duplodnaviria</taxon>
        <taxon>Heunggongvirae</taxon>
        <taxon>Uroviricota</taxon>
        <taxon>Caudoviricetes</taxon>
        <taxon>Mimasvirus</taxon>
        <taxon>Mimasvirus GAP32</taxon>
    </lineage>
</organism>
<evidence type="ECO:0000313" key="2">
    <source>
        <dbReference type="Proteomes" id="UP000000457"/>
    </source>
</evidence>
<dbReference type="GeneID" id="13993875"/>
<name>K4F9I4_9CAUD</name>
<sequence length="64" mass="7558">MYISTVTFLFKTISEEKESGTYDMEKYFSNAISIHNRLREKYNADFNGPLLSWYRRFIGLHGGL</sequence>